<evidence type="ECO:0000256" key="6">
    <source>
        <dbReference type="ARBA" id="ARBA00022989"/>
    </source>
</evidence>
<dbReference type="SMART" id="SM00397">
    <property type="entry name" value="t_SNARE"/>
    <property type="match status" value="1"/>
</dbReference>
<dbReference type="SUPFAM" id="SSF58038">
    <property type="entry name" value="SNARE fusion complex"/>
    <property type="match status" value="1"/>
</dbReference>
<reference evidence="13 14" key="1">
    <citation type="submission" date="2020-10" db="EMBL/GenBank/DDBJ databases">
        <title>Plant Genome Project.</title>
        <authorList>
            <person name="Zhang R.-G."/>
        </authorList>
    </citation>
    <scope>NUCLEOTIDE SEQUENCE [LARGE SCALE GENOMIC DNA]</scope>
    <source>
        <strain evidence="13">FAFU-HL-1</strain>
        <tissue evidence="13">Leaf</tissue>
    </source>
</reference>
<dbReference type="OrthoDB" id="6418713at2759"/>
<keyword evidence="4 11" id="KW-0812">Transmembrane</keyword>
<keyword evidence="5" id="KW-0653">Protein transport</keyword>
<feature type="transmembrane region" description="Helical" evidence="11">
    <location>
        <begin position="225"/>
        <end position="247"/>
    </location>
</feature>
<dbReference type="InterPro" id="IPR000727">
    <property type="entry name" value="T_SNARE_dom"/>
</dbReference>
<dbReference type="PANTHER" id="PTHR11132">
    <property type="entry name" value="SOLUTE CARRIER FAMILY 35"/>
    <property type="match status" value="1"/>
</dbReference>
<dbReference type="InterPro" id="IPR004853">
    <property type="entry name" value="Sugar_P_trans_dom"/>
</dbReference>
<feature type="transmembrane region" description="Helical" evidence="11">
    <location>
        <begin position="570"/>
        <end position="591"/>
    </location>
</feature>
<feature type="transmembrane region" description="Helical" evidence="11">
    <location>
        <begin position="40"/>
        <end position="65"/>
    </location>
</feature>
<organism evidence="13 14">
    <name type="scientific">Salix dunnii</name>
    <dbReference type="NCBI Taxonomy" id="1413687"/>
    <lineage>
        <taxon>Eukaryota</taxon>
        <taxon>Viridiplantae</taxon>
        <taxon>Streptophyta</taxon>
        <taxon>Embryophyta</taxon>
        <taxon>Tracheophyta</taxon>
        <taxon>Spermatophyta</taxon>
        <taxon>Magnoliopsida</taxon>
        <taxon>eudicotyledons</taxon>
        <taxon>Gunneridae</taxon>
        <taxon>Pentapetalae</taxon>
        <taxon>rosids</taxon>
        <taxon>fabids</taxon>
        <taxon>Malpighiales</taxon>
        <taxon>Salicaceae</taxon>
        <taxon>Saliceae</taxon>
        <taxon>Salix</taxon>
    </lineage>
</organism>
<protein>
    <recommendedName>
        <fullName evidence="12">t-SNARE coiled-coil homology domain-containing protein</fullName>
    </recommendedName>
</protein>
<comment type="subcellular location">
    <subcellularLocation>
        <location evidence="1">Membrane</location>
        <topology evidence="1">Multi-pass membrane protein</topology>
    </subcellularLocation>
    <subcellularLocation>
        <location evidence="2">Membrane</location>
        <topology evidence="2">Single-pass type IV membrane protein</topology>
    </subcellularLocation>
</comment>
<dbReference type="Pfam" id="PF03151">
    <property type="entry name" value="TPT"/>
    <property type="match status" value="1"/>
</dbReference>
<dbReference type="Gene3D" id="1.20.5.110">
    <property type="match status" value="1"/>
</dbReference>
<comment type="similarity">
    <text evidence="9">Belongs to the novel plant SNARE family.</text>
</comment>
<evidence type="ECO:0000256" key="11">
    <source>
        <dbReference type="SAM" id="Phobius"/>
    </source>
</evidence>
<feature type="domain" description="T-SNARE coiled-coil homology" evidence="12">
    <location>
        <begin position="499"/>
        <end position="561"/>
    </location>
</feature>
<dbReference type="GO" id="GO:0005484">
    <property type="term" value="F:SNAP receptor activity"/>
    <property type="evidence" value="ECO:0007669"/>
    <property type="project" value="InterPro"/>
</dbReference>
<evidence type="ECO:0000256" key="5">
    <source>
        <dbReference type="ARBA" id="ARBA00022927"/>
    </source>
</evidence>
<dbReference type="Pfam" id="PF03908">
    <property type="entry name" value="Sec20"/>
    <property type="match status" value="1"/>
</dbReference>
<dbReference type="GO" id="GO:0031201">
    <property type="term" value="C:SNARE complex"/>
    <property type="evidence" value="ECO:0007669"/>
    <property type="project" value="InterPro"/>
</dbReference>
<evidence type="ECO:0000256" key="10">
    <source>
        <dbReference type="SAM" id="MobiDB-lite"/>
    </source>
</evidence>
<keyword evidence="14" id="KW-1185">Reference proteome</keyword>
<gene>
    <name evidence="13" type="ORF">SADUNF_Sadunf10G0001400</name>
</gene>
<evidence type="ECO:0000256" key="4">
    <source>
        <dbReference type="ARBA" id="ARBA00022692"/>
    </source>
</evidence>
<feature type="transmembrane region" description="Helical" evidence="11">
    <location>
        <begin position="254"/>
        <end position="275"/>
    </location>
</feature>
<evidence type="ECO:0000256" key="7">
    <source>
        <dbReference type="ARBA" id="ARBA00023054"/>
    </source>
</evidence>
<feature type="transmembrane region" description="Helical" evidence="11">
    <location>
        <begin position="135"/>
        <end position="156"/>
    </location>
</feature>
<dbReference type="InterPro" id="IPR050186">
    <property type="entry name" value="TPT_transporter"/>
</dbReference>
<dbReference type="Proteomes" id="UP000657918">
    <property type="component" value="Unassembled WGS sequence"/>
</dbReference>
<feature type="transmembrane region" description="Helical" evidence="11">
    <location>
        <begin position="194"/>
        <end position="213"/>
    </location>
</feature>
<keyword evidence="8 11" id="KW-0472">Membrane</keyword>
<evidence type="ECO:0000256" key="2">
    <source>
        <dbReference type="ARBA" id="ARBA00004211"/>
    </source>
</evidence>
<feature type="transmembrane region" description="Helical" evidence="11">
    <location>
        <begin position="162"/>
        <end position="182"/>
    </location>
</feature>
<feature type="transmembrane region" description="Helical" evidence="11">
    <location>
        <begin position="77"/>
        <end position="95"/>
    </location>
</feature>
<dbReference type="InterPro" id="IPR044766">
    <property type="entry name" value="NPSN/SNAP25-like_N_SNARE"/>
</dbReference>
<feature type="compositionally biased region" description="Polar residues" evidence="10">
    <location>
        <begin position="381"/>
        <end position="390"/>
    </location>
</feature>
<feature type="transmembrane region" description="Helical" evidence="11">
    <location>
        <begin position="101"/>
        <end position="123"/>
    </location>
</feature>
<dbReference type="PROSITE" id="PS50192">
    <property type="entry name" value="T_SNARE"/>
    <property type="match status" value="1"/>
</dbReference>
<name>A0A835JL41_9ROSI</name>
<dbReference type="EMBL" id="JADGMS010000010">
    <property type="protein sequence ID" value="KAF9673217.1"/>
    <property type="molecule type" value="Genomic_DNA"/>
</dbReference>
<evidence type="ECO:0000313" key="14">
    <source>
        <dbReference type="Proteomes" id="UP000657918"/>
    </source>
</evidence>
<keyword evidence="6 11" id="KW-1133">Transmembrane helix</keyword>
<dbReference type="FunFam" id="1.20.5.110:FF:000021">
    <property type="entry name" value="novel plant SNARE 11"/>
    <property type="match status" value="1"/>
</dbReference>
<feature type="region of interest" description="Disordered" evidence="10">
    <location>
        <begin position="330"/>
        <end position="363"/>
    </location>
</feature>
<proteinExistence type="inferred from homology"/>
<dbReference type="InterPro" id="IPR056173">
    <property type="entry name" value="Sec20_C"/>
</dbReference>
<feature type="compositionally biased region" description="Basic and acidic residues" evidence="10">
    <location>
        <begin position="391"/>
        <end position="402"/>
    </location>
</feature>
<evidence type="ECO:0000256" key="1">
    <source>
        <dbReference type="ARBA" id="ARBA00004141"/>
    </source>
</evidence>
<comment type="caution">
    <text evidence="13">The sequence shown here is derived from an EMBL/GenBank/DDBJ whole genome shotgun (WGS) entry which is preliminary data.</text>
</comment>
<evidence type="ECO:0000256" key="8">
    <source>
        <dbReference type="ARBA" id="ARBA00023136"/>
    </source>
</evidence>
<dbReference type="CDD" id="cd15861">
    <property type="entry name" value="SNARE_SNAP25N_23N_29N_SEC9N"/>
    <property type="match status" value="1"/>
</dbReference>
<feature type="region of interest" description="Disordered" evidence="10">
    <location>
        <begin position="381"/>
        <end position="402"/>
    </location>
</feature>
<evidence type="ECO:0000256" key="3">
    <source>
        <dbReference type="ARBA" id="ARBA00022448"/>
    </source>
</evidence>
<evidence type="ECO:0000313" key="13">
    <source>
        <dbReference type="EMBL" id="KAF9673217.1"/>
    </source>
</evidence>
<feature type="transmembrane region" description="Helical" evidence="11">
    <location>
        <begin position="281"/>
        <end position="301"/>
    </location>
</feature>
<dbReference type="AlphaFoldDB" id="A0A835JL41"/>
<feature type="transmembrane region" description="Helical" evidence="11">
    <location>
        <begin position="7"/>
        <end position="28"/>
    </location>
</feature>
<evidence type="ECO:0000259" key="12">
    <source>
        <dbReference type="PROSITE" id="PS50192"/>
    </source>
</evidence>
<dbReference type="GO" id="GO:0015031">
    <property type="term" value="P:protein transport"/>
    <property type="evidence" value="ECO:0007669"/>
    <property type="project" value="UniProtKB-KW"/>
</dbReference>
<sequence>MVMVNKPLVLTYLYLLIYILLSSGVILYNKWVLSPKYFNFPFPITLTMIHMGFSGAVSFFLIRVFKVVSPVKMTLEIYITCVVPISAFFAASLWFGNTAYLYISVAFIQMLKALMPVATFIMAVMCGTDKARCDVFSNMLLVSVGVVISSYGEIHFNVVGTLYQVTGIFAEALRLVLTQVLLQKKGLTLNPITSLYYIAPCSFVFLCAPWYVLEKPGMEISQIQFNFWIFFSNALCALALNFSIFLVIGRTGAVTIRVAGVLKDWILIALSTVIFPESTITGLNIIGYAIALCGVVMYNYLKVKDVRASQLPESIPDRMTKDWKLEKKSSDIFTPNNSSDNNGGGGGGGSMNSSSDTNVDEETPLISSRLSHVGRSQLSKNGFQRLNNIKDSNRQSKQLEELTGRMKECKRLIKEFDREIKVEESKNPPEVNKQLNDEKQSMIKELNSYVQLRKTYMNSLDNKRVELFDMGAGASEPMAEENVRMASAMSNQELIDAGVKTMNETDQAIERSKQVVEQTIEVGTQTAATLKGQTEQMGRIVNELDTIQFSIKKASQLVKEIGRQVATDKCIMLFLFLIVCGVIAIIVVKIVNPSNKNIRDIPGLAPPAPSRRLLYARDP</sequence>
<keyword evidence="3" id="KW-0813">Transport</keyword>
<accession>A0A835JL41</accession>
<evidence type="ECO:0000256" key="9">
    <source>
        <dbReference type="ARBA" id="ARBA00061068"/>
    </source>
</evidence>
<keyword evidence="7" id="KW-0175">Coiled coil</keyword>